<evidence type="ECO:0000313" key="4">
    <source>
        <dbReference type="WBParaSite" id="ASIM_0000823701-mRNA-1"/>
    </source>
</evidence>
<proteinExistence type="predicted"/>
<keyword evidence="3" id="KW-1185">Reference proteome</keyword>
<sequence>MDLDSDESDENDPCDTPEDEVSFISQNCPAEYLQYIA</sequence>
<protein>
    <submittedName>
        <fullName evidence="4">Maturin</fullName>
    </submittedName>
</protein>
<dbReference type="EMBL" id="UYRR01020612">
    <property type="protein sequence ID" value="VDK30537.1"/>
    <property type="molecule type" value="Genomic_DNA"/>
</dbReference>
<feature type="region of interest" description="Disordered" evidence="1">
    <location>
        <begin position="1"/>
        <end position="25"/>
    </location>
</feature>
<evidence type="ECO:0000313" key="3">
    <source>
        <dbReference type="Proteomes" id="UP000267096"/>
    </source>
</evidence>
<dbReference type="AlphaFoldDB" id="A0A0M3JKR1"/>
<organism evidence="4">
    <name type="scientific">Anisakis simplex</name>
    <name type="common">Herring worm</name>
    <dbReference type="NCBI Taxonomy" id="6269"/>
    <lineage>
        <taxon>Eukaryota</taxon>
        <taxon>Metazoa</taxon>
        <taxon>Ecdysozoa</taxon>
        <taxon>Nematoda</taxon>
        <taxon>Chromadorea</taxon>
        <taxon>Rhabditida</taxon>
        <taxon>Spirurina</taxon>
        <taxon>Ascaridomorpha</taxon>
        <taxon>Ascaridoidea</taxon>
        <taxon>Anisakidae</taxon>
        <taxon>Anisakis</taxon>
        <taxon>Anisakis simplex complex</taxon>
    </lineage>
</organism>
<evidence type="ECO:0000256" key="1">
    <source>
        <dbReference type="SAM" id="MobiDB-lite"/>
    </source>
</evidence>
<reference evidence="2 3" key="2">
    <citation type="submission" date="2018-11" db="EMBL/GenBank/DDBJ databases">
        <authorList>
            <consortium name="Pathogen Informatics"/>
        </authorList>
    </citation>
    <scope>NUCLEOTIDE SEQUENCE [LARGE SCALE GENOMIC DNA]</scope>
</reference>
<dbReference type="WBParaSite" id="ASIM_0000823701-mRNA-1">
    <property type="protein sequence ID" value="ASIM_0000823701-mRNA-1"/>
    <property type="gene ID" value="ASIM_0000823701"/>
</dbReference>
<dbReference type="Proteomes" id="UP000267096">
    <property type="component" value="Unassembled WGS sequence"/>
</dbReference>
<gene>
    <name evidence="2" type="ORF">ASIM_LOCUS7999</name>
</gene>
<name>A0A0M3JKR1_ANISI</name>
<accession>A0A0M3JKR1</accession>
<reference evidence="4" key="1">
    <citation type="submission" date="2017-02" db="UniProtKB">
        <authorList>
            <consortium name="WormBaseParasite"/>
        </authorList>
    </citation>
    <scope>IDENTIFICATION</scope>
</reference>
<evidence type="ECO:0000313" key="2">
    <source>
        <dbReference type="EMBL" id="VDK30537.1"/>
    </source>
</evidence>
<feature type="compositionally biased region" description="Acidic residues" evidence="1">
    <location>
        <begin position="1"/>
        <end position="21"/>
    </location>
</feature>